<dbReference type="GO" id="GO:0030246">
    <property type="term" value="F:carbohydrate binding"/>
    <property type="evidence" value="ECO:0007669"/>
    <property type="project" value="InterPro"/>
</dbReference>
<evidence type="ECO:0000313" key="4">
    <source>
        <dbReference type="Proteomes" id="UP000518300"/>
    </source>
</evidence>
<reference evidence="3 4" key="1">
    <citation type="submission" date="2020-04" db="EMBL/GenBank/DDBJ databases">
        <title>Draft genome of Pyxidicoccus fallax type strain.</title>
        <authorList>
            <person name="Whitworth D.E."/>
        </authorList>
    </citation>
    <scope>NUCLEOTIDE SEQUENCE [LARGE SCALE GENOMIC DNA]</scope>
    <source>
        <strain evidence="3 4">DSM 14698</strain>
    </source>
</reference>
<keyword evidence="3" id="KW-0378">Hydrolase</keyword>
<accession>A0A848LEM6</accession>
<comment type="caution">
    <text evidence="3">The sequence shown here is derived from an EMBL/GenBank/DDBJ whole genome shotgun (WGS) entry which is preliminary data.</text>
</comment>
<feature type="region of interest" description="Disordered" evidence="2">
    <location>
        <begin position="556"/>
        <end position="580"/>
    </location>
</feature>
<dbReference type="InterPro" id="IPR008969">
    <property type="entry name" value="CarboxyPept-like_regulatory"/>
</dbReference>
<feature type="region of interest" description="Disordered" evidence="2">
    <location>
        <begin position="29"/>
        <end position="58"/>
    </location>
</feature>
<dbReference type="RefSeq" id="WP_169344604.1">
    <property type="nucleotide sequence ID" value="NZ_JABBJJ010000036.1"/>
</dbReference>
<dbReference type="SUPFAM" id="SSF49464">
    <property type="entry name" value="Carboxypeptidase regulatory domain-like"/>
    <property type="match status" value="5"/>
</dbReference>
<keyword evidence="3" id="KW-0121">Carboxypeptidase</keyword>
<protein>
    <submittedName>
        <fullName evidence="3">Carboxypeptidase regulatory-like domain-containing protein</fullName>
    </submittedName>
</protein>
<dbReference type="EMBL" id="JABBJJ010000036">
    <property type="protein sequence ID" value="NMO15313.1"/>
    <property type="molecule type" value="Genomic_DNA"/>
</dbReference>
<evidence type="ECO:0000256" key="2">
    <source>
        <dbReference type="SAM" id="MobiDB-lite"/>
    </source>
</evidence>
<dbReference type="PANTHER" id="PTHR23303">
    <property type="entry name" value="CARBOXYPEPTIDASE REGULATORY REGION-CONTAINING"/>
    <property type="match status" value="1"/>
</dbReference>
<dbReference type="PANTHER" id="PTHR23303:SF14">
    <property type="entry name" value="BOS COMPLEX SUBUNIT NOMO1-RELATED"/>
    <property type="match status" value="1"/>
</dbReference>
<dbReference type="SUPFAM" id="SSF49452">
    <property type="entry name" value="Starch-binding domain-like"/>
    <property type="match status" value="3"/>
</dbReference>
<keyword evidence="4" id="KW-1185">Reference proteome</keyword>
<sequence>MRMRSVVVVALGVLVLGVGVALVFSRLQSPSPTPASTARGLKRALPGPSTPTPPPRGALSIRGRVLDKHRAPVPGVEVSATRAMPGESLSELPCDEKAPKVPLSSAACEGAATEVLLQLIEEERGGAPVLARTTSAEDGTFQLDGLPEGTVTLWALGKRDAALRPDVSTGTDGVELVLGEGVSLAGRIVVESGAPLAGAKVTLFDVEGSRYFELLTGADGRFAFGPLPDVLYGLVASSPGLMPVYLPAVTPERLKEDLVLHASRRLVGRVLAEGRPVAGAQVRVEATSHVTTSDAQGRFSIEPLAPGDYVVWGEHADQHALARVTLDKARETETTLHLGTLLFAEGTVRDEAGNPVAGVVVECKYEIAELWLPSATTSADGRFRLGPVPRSDFLRFMVRSDAHLLHVELKRLSPSGPPLDFTLIRAVLVEGLVTDDEGQPLEGVDLYTKGVELDTERRVDPQGTKHGPDAEESIIMDLYHHEESDETGRFRLKVPAPGRYRVTTSAVNRIPLEVAVDAPATGIHLRLREGATVEGTVEDARGEPLPEVDLVLRLGPGTGASPQETASDEKGRFTLDRLPPGTHTLEATLRIGGAEHRASRTVEVSGPGVVSVTLRMDTGQSVSGLVVDEQGRPVPDAEVEAYAHFDEEDEHPGGSPATARTGPDGRFTVHHLVEGAVVLSADKPGYEMDASRSSRQDLRVTARTGARDARLVLNYRGFISGRVVRADGAPVTRFAAGIDFLGNFVRSEDGSFRLPMTQPGARRLRIQAPDFAPYERDVELAEGQDLDVGEVRLEKGRRVRGRVVDAETSEFLASTTVLLRLAERPPGEPKHLSLDSVETAHDGTFSFGPLDARPMLLEVLEQGYVPLRQPIGEGDSELELRLSRGARVEITVRDREGRPVEATVQLVPLGGEAMKAIPLHGLPTSTRIDMLESAALRFLDEGGLRFTTSGGAYTARGLLPGEYAAMAVDVPPDEAGRIRHFLAQRVRVPSHGTVAVVLPERSGSTRLRAVMSREHLPGRPQKVRHGLVPGAVPASETYEDLLLRLATQKLPLTYDDMSRAGAYEQLPAGRYTFLLLVRTEDGRHLAWSRELDLPGEGTVTLELAPDFRPVPATR</sequence>
<proteinExistence type="predicted"/>
<dbReference type="Pfam" id="PF13620">
    <property type="entry name" value="CarboxypepD_reg"/>
    <property type="match status" value="4"/>
</dbReference>
<dbReference type="GO" id="GO:0004180">
    <property type="term" value="F:carboxypeptidase activity"/>
    <property type="evidence" value="ECO:0007669"/>
    <property type="project" value="UniProtKB-KW"/>
</dbReference>
<evidence type="ECO:0000313" key="3">
    <source>
        <dbReference type="EMBL" id="NMO15313.1"/>
    </source>
</evidence>
<gene>
    <name evidence="3" type="ORF">HG543_10670</name>
</gene>
<dbReference type="InterPro" id="IPR013784">
    <property type="entry name" value="Carb-bd-like_fold"/>
</dbReference>
<dbReference type="InterPro" id="IPR051417">
    <property type="entry name" value="SDr/BOS_complex"/>
</dbReference>
<evidence type="ECO:0000256" key="1">
    <source>
        <dbReference type="ARBA" id="ARBA00022729"/>
    </source>
</evidence>
<dbReference type="Proteomes" id="UP000518300">
    <property type="component" value="Unassembled WGS sequence"/>
</dbReference>
<keyword evidence="1" id="KW-0732">Signal</keyword>
<organism evidence="3 4">
    <name type="scientific">Pyxidicoccus fallax</name>
    <dbReference type="NCBI Taxonomy" id="394095"/>
    <lineage>
        <taxon>Bacteria</taxon>
        <taxon>Pseudomonadati</taxon>
        <taxon>Myxococcota</taxon>
        <taxon>Myxococcia</taxon>
        <taxon>Myxococcales</taxon>
        <taxon>Cystobacterineae</taxon>
        <taxon>Myxococcaceae</taxon>
        <taxon>Pyxidicoccus</taxon>
    </lineage>
</organism>
<keyword evidence="3" id="KW-0645">Protease</keyword>
<dbReference type="Gene3D" id="2.60.40.1120">
    <property type="entry name" value="Carboxypeptidase-like, regulatory domain"/>
    <property type="match status" value="3"/>
</dbReference>
<dbReference type="AlphaFoldDB" id="A0A848LEM6"/>
<name>A0A848LEM6_9BACT</name>